<keyword evidence="1" id="KW-0812">Transmembrane</keyword>
<proteinExistence type="predicted"/>
<keyword evidence="1" id="KW-1133">Transmembrane helix</keyword>
<name>A0ABT5TBS8_9RHOB</name>
<evidence type="ECO:0000313" key="2">
    <source>
        <dbReference type="EMBL" id="MDD7972456.1"/>
    </source>
</evidence>
<dbReference type="EMBL" id="JAQZSM010000015">
    <property type="protein sequence ID" value="MDD7972456.1"/>
    <property type="molecule type" value="Genomic_DNA"/>
</dbReference>
<organism evidence="2 3">
    <name type="scientific">Roseinatronobacter alkalisoli</name>
    <dbReference type="NCBI Taxonomy" id="3028235"/>
    <lineage>
        <taxon>Bacteria</taxon>
        <taxon>Pseudomonadati</taxon>
        <taxon>Pseudomonadota</taxon>
        <taxon>Alphaproteobacteria</taxon>
        <taxon>Rhodobacterales</taxon>
        <taxon>Paracoccaceae</taxon>
        <taxon>Roseinatronobacter</taxon>
    </lineage>
</organism>
<dbReference type="Pfam" id="PF20082">
    <property type="entry name" value="DUF6476"/>
    <property type="match status" value="1"/>
</dbReference>
<protein>
    <submittedName>
        <fullName evidence="2">DUF6476 family protein</fullName>
    </submittedName>
</protein>
<dbReference type="RefSeq" id="WP_274353125.1">
    <property type="nucleotide sequence ID" value="NZ_JAQZSM010000015.1"/>
</dbReference>
<gene>
    <name evidence="2" type="ORF">PUT78_15255</name>
</gene>
<keyword evidence="3" id="KW-1185">Reference proteome</keyword>
<feature type="transmembrane region" description="Helical" evidence="1">
    <location>
        <begin position="20"/>
        <end position="43"/>
    </location>
</feature>
<dbReference type="Proteomes" id="UP001431784">
    <property type="component" value="Unassembled WGS sequence"/>
</dbReference>
<evidence type="ECO:0000256" key="1">
    <source>
        <dbReference type="SAM" id="Phobius"/>
    </source>
</evidence>
<keyword evidence="1" id="KW-0472">Membrane</keyword>
<comment type="caution">
    <text evidence="2">The sequence shown here is derived from an EMBL/GenBank/DDBJ whole genome shotgun (WGS) entry which is preliminary data.</text>
</comment>
<evidence type="ECO:0000313" key="3">
    <source>
        <dbReference type="Proteomes" id="UP001431784"/>
    </source>
</evidence>
<accession>A0ABT5TBS8</accession>
<sequence length="106" mass="11530">MTLPPDMPPPEGQSPDVRLVKRLVVVLTSVMILGVIVIIGLLVTQIARAPAPIGLPDSISLPEGARAQAVTLSRDWVLVLTEDQTLLVFERRSGALSRQMDLQDEH</sequence>
<dbReference type="InterPro" id="IPR045519">
    <property type="entry name" value="DUF6476"/>
</dbReference>
<reference evidence="2" key="1">
    <citation type="submission" date="2023-02" db="EMBL/GenBank/DDBJ databases">
        <title>Description of Roseinatronobacter alkalisoli sp. nov., an alkaliphilic bacerium isolated from soda soil.</title>
        <authorList>
            <person name="Wei W."/>
        </authorList>
    </citation>
    <scope>NUCLEOTIDE SEQUENCE</scope>
    <source>
        <strain evidence="2">HJB301</strain>
    </source>
</reference>